<dbReference type="FunFam" id="3.30.590.10:FF:000004">
    <property type="entry name" value="Glutamine synthetase"/>
    <property type="match status" value="1"/>
</dbReference>
<feature type="domain" description="GS catalytic" evidence="13">
    <location>
        <begin position="139"/>
        <end position="386"/>
    </location>
</feature>
<reference evidence="17" key="6">
    <citation type="submission" date="2018-11" db="EMBL/GenBank/DDBJ databases">
        <title>Characterization of plant carbon substrate utilization by Auxenochlorella protothecoides.</title>
        <authorList>
            <person name="Vogler B.W."/>
            <person name="Starkenburg S.R."/>
            <person name="Sudasinghe N."/>
            <person name="Schambach J.Y."/>
            <person name="Rollin J.A."/>
            <person name="Pattathil S."/>
            <person name="Barry A.N."/>
        </authorList>
    </citation>
    <scope>NUCLEOTIDE SEQUENCE [LARGE SCALE GENOMIC DNA]</scope>
    <source>
        <strain evidence="17">UTEX 25</strain>
    </source>
</reference>
<dbReference type="InterPro" id="IPR050292">
    <property type="entry name" value="Glutamine_Synthetase"/>
</dbReference>
<keyword evidence="5" id="KW-0963">Cytoplasm</keyword>
<dbReference type="InterPro" id="IPR014746">
    <property type="entry name" value="Gln_synth/guanido_kin_cat_dom"/>
</dbReference>
<name>D2WS85_AUXPR</name>
<evidence type="ECO:0000256" key="7">
    <source>
        <dbReference type="ARBA" id="ARBA00022741"/>
    </source>
</evidence>
<dbReference type="EMBL" id="GQ465771">
    <property type="protein sequence ID" value="ADB12591.1"/>
    <property type="molecule type" value="mRNA"/>
</dbReference>
<dbReference type="InterPro" id="IPR008147">
    <property type="entry name" value="Gln_synt_N"/>
</dbReference>
<dbReference type="OrthoDB" id="1936100at2759"/>
<protein>
    <recommendedName>
        <fullName evidence="4 11">Glutamine synthetase</fullName>
        <ecNumber evidence="4 11">6.3.1.2</ecNumber>
    </recommendedName>
</protein>
<comment type="catalytic activity">
    <reaction evidence="11">
        <text>L-glutamate + NH4(+) + ATP = L-glutamine + ADP + phosphate + H(+)</text>
        <dbReference type="Rhea" id="RHEA:16169"/>
        <dbReference type="ChEBI" id="CHEBI:15378"/>
        <dbReference type="ChEBI" id="CHEBI:28938"/>
        <dbReference type="ChEBI" id="CHEBI:29985"/>
        <dbReference type="ChEBI" id="CHEBI:30616"/>
        <dbReference type="ChEBI" id="CHEBI:43474"/>
        <dbReference type="ChEBI" id="CHEBI:58359"/>
        <dbReference type="ChEBI" id="CHEBI:456216"/>
        <dbReference type="EC" id="6.3.1.2"/>
    </reaction>
</comment>
<evidence type="ECO:0000259" key="13">
    <source>
        <dbReference type="PROSITE" id="PS51987"/>
    </source>
</evidence>
<gene>
    <name evidence="14" type="primary">GSII</name>
    <name evidence="17" type="ORF">APUTEX25_003193</name>
    <name evidence="16" type="ORF">F751_4338</name>
    <name evidence="15" type="ORF">g.7452</name>
</gene>
<dbReference type="EMBL" id="QOKY01000196">
    <property type="protein sequence ID" value="RMZ53659.1"/>
    <property type="molecule type" value="Genomic_DNA"/>
</dbReference>
<dbReference type="Pfam" id="PF00120">
    <property type="entry name" value="Gln-synt_C"/>
    <property type="match status" value="1"/>
</dbReference>
<dbReference type="STRING" id="3075.D2WS85"/>
<dbReference type="GO" id="GO:0005737">
    <property type="term" value="C:cytoplasm"/>
    <property type="evidence" value="ECO:0007669"/>
    <property type="project" value="UniProtKB-SubCell"/>
</dbReference>
<evidence type="ECO:0000256" key="11">
    <source>
        <dbReference type="RuleBase" id="RU004356"/>
    </source>
</evidence>
<evidence type="ECO:0000256" key="1">
    <source>
        <dbReference type="ARBA" id="ARBA00004496"/>
    </source>
</evidence>
<evidence type="ECO:0000313" key="15">
    <source>
        <dbReference type="EMBL" id="JAT71759.1"/>
    </source>
</evidence>
<dbReference type="Gene3D" id="3.30.590.10">
    <property type="entry name" value="Glutamine synthetase/guanido kinase, catalytic domain"/>
    <property type="match status" value="1"/>
</dbReference>
<dbReference type="eggNOG" id="KOG0683">
    <property type="taxonomic scope" value="Eukaryota"/>
</dbReference>
<keyword evidence="7 11" id="KW-0547">Nucleotide-binding</keyword>
<sequence length="386" mass="42578">MSPTNGEKHTLAPVFGTNGQITQLLDPELWNRFKDLDQSGKICAEYVWIGGTGEDLRSKTRVLDSVPKSAADLPDWNYDGSSTGQAPGDDSEVYLKPRAIYRDPFRGGDNIIVLTDAYEPPRVQPDGSVKPPVPIPTNTRAACAEVMEKAASHEPWFGIEQEYTVLDARTKWPLGWPTNGFPGPQGPYYCAAGSGCAIGRDLIEAHLKACLYAGLNVSGVNSEVMPSQWEYQVGPVTGIDGGDQLWMSRYILVRCAELYNVEVTFDPKPIPGDWNGTGGHVNYSTNETRAKNTGWDAIQKQVEKLGKRHAVHIAAYGEGNERRLTGKHETSSMHDFSWGVANRGCSIRVGRMVPVEKSGYYEDRRPASNLDPYQVTRLLVETTLLM</sequence>
<dbReference type="InterPro" id="IPR008146">
    <property type="entry name" value="Gln_synth_cat_dom"/>
</dbReference>
<evidence type="ECO:0000313" key="18">
    <source>
        <dbReference type="Proteomes" id="UP000028924"/>
    </source>
</evidence>
<evidence type="ECO:0000256" key="10">
    <source>
        <dbReference type="RuleBase" id="RU000384"/>
    </source>
</evidence>
<reference evidence="15" key="3">
    <citation type="submission" date="2015-08" db="EMBL/GenBank/DDBJ databases">
        <authorList>
            <person name="Babu N.S."/>
            <person name="Beckwith C.J."/>
            <person name="Beseler K.G."/>
            <person name="Brison A."/>
            <person name="Carone J.V."/>
            <person name="Caskin T.P."/>
            <person name="Diamond M."/>
            <person name="Durham M.E."/>
            <person name="Foxe J.M."/>
            <person name="Go M."/>
            <person name="Henderson B.A."/>
            <person name="Jones I.B."/>
            <person name="McGettigan J.A."/>
            <person name="Micheletti S.J."/>
            <person name="Nasrallah M.E."/>
            <person name="Ortiz D."/>
            <person name="Piller C.R."/>
            <person name="Privatt S.R."/>
            <person name="Schneider S.L."/>
            <person name="Sharp S."/>
            <person name="Smith T.C."/>
            <person name="Stanton J.D."/>
            <person name="Ullery H.E."/>
            <person name="Wilson R.J."/>
            <person name="Serrano M.G."/>
            <person name="Buck G."/>
            <person name="Lee V."/>
            <person name="Wang Y."/>
            <person name="Carvalho R."/>
            <person name="Voegtly L."/>
            <person name="Shi R."/>
            <person name="Duckworth R."/>
            <person name="Johnson A."/>
            <person name="Loviza R."/>
            <person name="Walstead R."/>
            <person name="Shah Z."/>
            <person name="Kiflezghi M."/>
            <person name="Wade K."/>
            <person name="Ball S.L."/>
            <person name="Bradley K.W."/>
            <person name="Asai D.J."/>
            <person name="Bowman C.A."/>
            <person name="Russell D.A."/>
            <person name="Pope W.H."/>
            <person name="Jacobs-Sera D."/>
            <person name="Hendrix R.W."/>
            <person name="Hatfull G.F."/>
        </authorList>
    </citation>
    <scope>NUCLEOTIDE SEQUENCE</scope>
</reference>
<dbReference type="AlphaFoldDB" id="D2WS85"/>
<dbReference type="GO" id="GO:0005524">
    <property type="term" value="F:ATP binding"/>
    <property type="evidence" value="ECO:0007669"/>
    <property type="project" value="UniProtKB-KW"/>
</dbReference>
<dbReference type="GO" id="GO:0004356">
    <property type="term" value="F:glutamine synthetase activity"/>
    <property type="evidence" value="ECO:0007669"/>
    <property type="project" value="UniProtKB-EC"/>
</dbReference>
<comment type="subunit">
    <text evidence="3">Homooctamer.</text>
</comment>
<dbReference type="PANTHER" id="PTHR20852">
    <property type="entry name" value="GLUTAMINE SYNTHETASE"/>
    <property type="match status" value="1"/>
</dbReference>
<proteinExistence type="evidence at transcript level"/>
<evidence type="ECO:0000313" key="17">
    <source>
        <dbReference type="EMBL" id="RMZ53659.1"/>
    </source>
</evidence>
<organism evidence="14">
    <name type="scientific">Auxenochlorella protothecoides</name>
    <name type="common">Green microalga</name>
    <name type="synonym">Chlorella protothecoides</name>
    <dbReference type="NCBI Taxonomy" id="3075"/>
    <lineage>
        <taxon>Eukaryota</taxon>
        <taxon>Viridiplantae</taxon>
        <taxon>Chlorophyta</taxon>
        <taxon>core chlorophytes</taxon>
        <taxon>Trebouxiophyceae</taxon>
        <taxon>Chlorellales</taxon>
        <taxon>Chlorellaceae</taxon>
        <taxon>Auxenochlorella</taxon>
    </lineage>
</organism>
<reference evidence="16 18" key="2">
    <citation type="journal article" date="2014" name="BMC Genomics">
        <title>Oil accumulation mechanisms of the oleaginous microalga Chlorella protothecoides revealed through its genome, transcriptomes, and proteomes.</title>
        <authorList>
            <person name="Gao C."/>
            <person name="Wang Y."/>
            <person name="Shen Y."/>
            <person name="Yan D."/>
            <person name="He X."/>
            <person name="Dai J."/>
            <person name="Wu Q."/>
        </authorList>
    </citation>
    <scope>NUCLEOTIDE SEQUENCE [LARGE SCALE GENOMIC DNA]</scope>
    <source>
        <strain evidence="16 18">0710</strain>
    </source>
</reference>
<evidence type="ECO:0000256" key="3">
    <source>
        <dbReference type="ARBA" id="ARBA00011823"/>
    </source>
</evidence>
<evidence type="ECO:0000256" key="2">
    <source>
        <dbReference type="ARBA" id="ARBA00009897"/>
    </source>
</evidence>
<keyword evidence="6 11" id="KW-0436">Ligase</keyword>
<dbReference type="SUPFAM" id="SSF55931">
    <property type="entry name" value="Glutamine synthetase/guanido kinase"/>
    <property type="match status" value="1"/>
</dbReference>
<evidence type="ECO:0000259" key="12">
    <source>
        <dbReference type="PROSITE" id="PS51986"/>
    </source>
</evidence>
<evidence type="ECO:0000313" key="14">
    <source>
        <dbReference type="EMBL" id="ADB12591.1"/>
    </source>
</evidence>
<dbReference type="Gene3D" id="3.10.20.70">
    <property type="entry name" value="Glutamine synthetase, N-terminal domain"/>
    <property type="match status" value="1"/>
</dbReference>
<dbReference type="InterPro" id="IPR036651">
    <property type="entry name" value="Gln_synt_N_sf"/>
</dbReference>
<evidence type="ECO:0000256" key="8">
    <source>
        <dbReference type="ARBA" id="ARBA00022840"/>
    </source>
</evidence>
<dbReference type="PANTHER" id="PTHR20852:SF93">
    <property type="entry name" value="GLUTAMINE SYNTHETASE CYTOSOLIC ISOZYME 1-1"/>
    <property type="match status" value="1"/>
</dbReference>
<evidence type="ECO:0000256" key="5">
    <source>
        <dbReference type="ARBA" id="ARBA00022490"/>
    </source>
</evidence>
<dbReference type="SUPFAM" id="SSF54368">
    <property type="entry name" value="Glutamine synthetase, N-terminal domain"/>
    <property type="match status" value="1"/>
</dbReference>
<dbReference type="PROSITE" id="PS51987">
    <property type="entry name" value="GS_CATALYTIC"/>
    <property type="match status" value="1"/>
</dbReference>
<dbReference type="EC" id="6.3.1.2" evidence="4 11"/>
<comment type="subcellular location">
    <subcellularLocation>
        <location evidence="1">Cytoplasm</location>
    </subcellularLocation>
</comment>
<dbReference type="PROSITE" id="PS00181">
    <property type="entry name" value="GLNA_ATP"/>
    <property type="match status" value="1"/>
</dbReference>
<comment type="similarity">
    <text evidence="2 9 10">Belongs to the glutamine synthetase family.</text>
</comment>
<dbReference type="Proteomes" id="UP000028924">
    <property type="component" value="Unassembled WGS sequence"/>
</dbReference>
<evidence type="ECO:0000256" key="4">
    <source>
        <dbReference type="ARBA" id="ARBA00012937"/>
    </source>
</evidence>
<keyword evidence="8 11" id="KW-0067">ATP-binding</keyword>
<dbReference type="PROSITE" id="PS51986">
    <property type="entry name" value="GS_BETA_GRASP"/>
    <property type="match status" value="1"/>
</dbReference>
<dbReference type="Proteomes" id="UP000279271">
    <property type="component" value="Unassembled WGS sequence"/>
</dbReference>
<dbReference type="EMBL" id="GDKF01006863">
    <property type="protein sequence ID" value="JAT71759.1"/>
    <property type="molecule type" value="Transcribed_RNA"/>
</dbReference>
<dbReference type="InterPro" id="IPR027302">
    <property type="entry name" value="Gln_synth_N_conserv_site"/>
</dbReference>
<evidence type="ECO:0000256" key="9">
    <source>
        <dbReference type="PROSITE-ProRule" id="PRU01330"/>
    </source>
</evidence>
<keyword evidence="18" id="KW-1185">Reference proteome</keyword>
<dbReference type="GO" id="GO:0006542">
    <property type="term" value="P:glutamine biosynthetic process"/>
    <property type="evidence" value="ECO:0007669"/>
    <property type="project" value="InterPro"/>
</dbReference>
<evidence type="ECO:0000313" key="19">
    <source>
        <dbReference type="Proteomes" id="UP000279271"/>
    </source>
</evidence>
<dbReference type="EMBL" id="KL662183">
    <property type="protein sequence ID" value="KFM28863.1"/>
    <property type="molecule type" value="Genomic_DNA"/>
</dbReference>
<dbReference type="PROSITE" id="PS00180">
    <property type="entry name" value="GLNA_1"/>
    <property type="match status" value="1"/>
</dbReference>
<evidence type="ECO:0000256" key="6">
    <source>
        <dbReference type="ARBA" id="ARBA00022598"/>
    </source>
</evidence>
<accession>D2WS85</accession>
<dbReference type="FunFam" id="3.10.20.70:FF:000004">
    <property type="entry name" value="Glutamine synthetase"/>
    <property type="match status" value="1"/>
</dbReference>
<dbReference type="GeneID" id="23615729"/>
<reference evidence="19" key="4">
    <citation type="journal article" date="2018" name="Algal Res.">
        <title>Characterization of plant carbon substrate utilization by Auxenochlorella protothecoides.</title>
        <authorList>
            <person name="Vogler B.W."/>
            <person name="Starkenburg S.R."/>
            <person name="Sudasinghe N."/>
            <person name="Schambach J.Y."/>
            <person name="Rollin J.A."/>
            <person name="Pattathil S."/>
            <person name="Barry A.N."/>
        </authorList>
    </citation>
    <scope>NUCLEOTIDE SEQUENCE [LARGE SCALE GENOMIC DNA]</scope>
    <source>
        <strain evidence="19">UTEX 25</strain>
    </source>
</reference>
<reference evidence="17" key="5">
    <citation type="submission" date="2018-10" db="EMBL/GenBank/DDBJ databases">
        <authorList>
            <person name="Hovde B."/>
            <person name="Zhang X."/>
        </authorList>
    </citation>
    <scope>NUCLEOTIDE SEQUENCE [LARGE SCALE GENOMIC DNA]</scope>
    <source>
        <strain evidence="17">UTEX 25</strain>
    </source>
</reference>
<dbReference type="SMART" id="SM01230">
    <property type="entry name" value="Gln-synt_C"/>
    <property type="match status" value="1"/>
</dbReference>
<dbReference type="KEGG" id="apro:F751_4338"/>
<reference evidence="14" key="1">
    <citation type="journal article" date="2010" name="BMC Evol. Biol.">
        <title>Molecular evolution of glutamine synthetase II: Phylogenetic evidence of a non-endosymbiotic gene transfer event early in plant evolution.</title>
        <authorList>
            <person name="Ghoshroy S."/>
            <person name="Binder M."/>
            <person name="Tartar A."/>
            <person name="Robertson D.L."/>
        </authorList>
    </citation>
    <scope>NUCLEOTIDE SEQUENCE</scope>
    <source>
        <strain evidence="14">UTEX 25</strain>
    </source>
</reference>
<evidence type="ECO:0000313" key="16">
    <source>
        <dbReference type="EMBL" id="KFM28863.1"/>
    </source>
</evidence>
<dbReference type="RefSeq" id="XP_011401912.1">
    <property type="nucleotide sequence ID" value="XM_011403610.1"/>
</dbReference>
<dbReference type="InterPro" id="IPR027303">
    <property type="entry name" value="Gln_synth_gly_rich_site"/>
</dbReference>
<feature type="domain" description="GS beta-grasp" evidence="12">
    <location>
        <begin position="40"/>
        <end position="122"/>
    </location>
</feature>